<dbReference type="SMART" id="SM00245">
    <property type="entry name" value="TSPc"/>
    <property type="match status" value="1"/>
</dbReference>
<dbReference type="RefSeq" id="WP_378294110.1">
    <property type="nucleotide sequence ID" value="NZ_JBHULE010000019.1"/>
</dbReference>
<gene>
    <name evidence="3" type="ORF">ACFSR1_16440</name>
</gene>
<accession>A0ABW5LJ32</accession>
<dbReference type="InterPro" id="IPR029045">
    <property type="entry name" value="ClpP/crotonase-like_dom_sf"/>
</dbReference>
<keyword evidence="4" id="KW-1185">Reference proteome</keyword>
<dbReference type="SUPFAM" id="SSF52096">
    <property type="entry name" value="ClpP/crotonase"/>
    <property type="match status" value="1"/>
</dbReference>
<reference evidence="4" key="1">
    <citation type="journal article" date="2019" name="Int. J. Syst. Evol. Microbiol.">
        <title>The Global Catalogue of Microorganisms (GCM) 10K type strain sequencing project: providing services to taxonomists for standard genome sequencing and annotation.</title>
        <authorList>
            <consortium name="The Broad Institute Genomics Platform"/>
            <consortium name="The Broad Institute Genome Sequencing Center for Infectious Disease"/>
            <person name="Wu L."/>
            <person name="Ma J."/>
        </authorList>
    </citation>
    <scope>NUCLEOTIDE SEQUENCE [LARGE SCALE GENOMIC DNA]</scope>
    <source>
        <strain evidence="4">KCTC 52274</strain>
    </source>
</reference>
<name>A0ABW5LJ32_9FLAO</name>
<keyword evidence="3" id="KW-0378">Hydrolase</keyword>
<evidence type="ECO:0000259" key="2">
    <source>
        <dbReference type="SMART" id="SM00245"/>
    </source>
</evidence>
<dbReference type="Proteomes" id="UP001597319">
    <property type="component" value="Unassembled WGS sequence"/>
</dbReference>
<proteinExistence type="predicted"/>
<dbReference type="PANTHER" id="PTHR32060:SF30">
    <property type="entry name" value="CARBOXY-TERMINAL PROCESSING PROTEASE CTPA"/>
    <property type="match status" value="1"/>
</dbReference>
<feature type="domain" description="Tail specific protease" evidence="2">
    <location>
        <begin position="250"/>
        <end position="503"/>
    </location>
</feature>
<evidence type="ECO:0000313" key="3">
    <source>
        <dbReference type="EMBL" id="MFD2564271.1"/>
    </source>
</evidence>
<dbReference type="PANTHER" id="PTHR32060">
    <property type="entry name" value="TAIL-SPECIFIC PROTEASE"/>
    <property type="match status" value="1"/>
</dbReference>
<dbReference type="InterPro" id="IPR005151">
    <property type="entry name" value="Tail-specific_protease"/>
</dbReference>
<dbReference type="CDD" id="cd06567">
    <property type="entry name" value="Peptidase_S41"/>
    <property type="match status" value="1"/>
</dbReference>
<protein>
    <submittedName>
        <fullName evidence="3">S41 family peptidase</fullName>
        <ecNumber evidence="3">3.4.-.-</ecNumber>
    </submittedName>
</protein>
<dbReference type="Gene3D" id="3.90.226.10">
    <property type="entry name" value="2-enoyl-CoA Hydratase, Chain A, domain 1"/>
    <property type="match status" value="1"/>
</dbReference>
<dbReference type="GO" id="GO:0016787">
    <property type="term" value="F:hydrolase activity"/>
    <property type="evidence" value="ECO:0007669"/>
    <property type="project" value="UniProtKB-KW"/>
</dbReference>
<evidence type="ECO:0000313" key="4">
    <source>
        <dbReference type="Proteomes" id="UP001597319"/>
    </source>
</evidence>
<feature type="region of interest" description="Disordered" evidence="1">
    <location>
        <begin position="228"/>
        <end position="249"/>
    </location>
</feature>
<dbReference type="EC" id="3.4.-.-" evidence="3"/>
<evidence type="ECO:0000256" key="1">
    <source>
        <dbReference type="SAM" id="MobiDB-lite"/>
    </source>
</evidence>
<dbReference type="Pfam" id="PF03572">
    <property type="entry name" value="Peptidase_S41"/>
    <property type="match status" value="1"/>
</dbReference>
<sequence length="527" mass="60525">MTNKLFLYATIVMLSSCASVEKYNQQISKIHSPEELRQDVDYAYKKLKKLHPDVNWYISKDELDKKIDDLKDGLTEPLTTKEFYKLFAPVITSIKQGHLSIHVPSKKQSKKEIKEKGKRDSPFNSLSFYASANKLFVKKVFKGDTTLIAGSQVMSIDGKQVEDLLDSFKALHSSDGYNQTFIPEFVGSRFGFFYANTHKQKDSILLNLKLEDSVYDKYLYANYDEIKPSSKKDSVPSAKKKLSRSDKKIAKETRKKVRKKNYKYGYNKKTKEYHRNFSFLESEAEIPVAYMKIRSFTNGGFKEFYKESFAKIDSAKCKNLVIDLRGNTGGRLVEIDDLYSYLTDKEYIFIEKSKMTGRLSFLYPYFHTKSWPTKTVATILSPVLGVYQIFKVKKENREAYFKFKQSKLRKPKSNTFTGKVYVLINGESFSASSILSTHLKATKRATFVGEETGGAYNGTVAGVYAKVELPNSKINMRIGLMKINAPYTIEPDGYGIKPDIPIKRTMNNVDEELQWVIKDIEMSNKKE</sequence>
<organism evidence="3 4">
    <name type="scientific">Aquimarina rubra</name>
    <dbReference type="NCBI Taxonomy" id="1920033"/>
    <lineage>
        <taxon>Bacteria</taxon>
        <taxon>Pseudomonadati</taxon>
        <taxon>Bacteroidota</taxon>
        <taxon>Flavobacteriia</taxon>
        <taxon>Flavobacteriales</taxon>
        <taxon>Flavobacteriaceae</taxon>
        <taxon>Aquimarina</taxon>
    </lineage>
</organism>
<comment type="caution">
    <text evidence="3">The sequence shown here is derived from an EMBL/GenBank/DDBJ whole genome shotgun (WGS) entry which is preliminary data.</text>
</comment>
<dbReference type="EMBL" id="JBHULE010000019">
    <property type="protein sequence ID" value="MFD2564271.1"/>
    <property type="molecule type" value="Genomic_DNA"/>
</dbReference>
<dbReference type="PROSITE" id="PS51257">
    <property type="entry name" value="PROKAR_LIPOPROTEIN"/>
    <property type="match status" value="1"/>
</dbReference>